<evidence type="ECO:0000256" key="2">
    <source>
        <dbReference type="ARBA" id="ARBA00023043"/>
    </source>
</evidence>
<accession>A0AAW2NN26</accession>
<dbReference type="Pfam" id="PF12796">
    <property type="entry name" value="Ank_2"/>
    <property type="match status" value="2"/>
</dbReference>
<feature type="repeat" description="ANK" evidence="3">
    <location>
        <begin position="186"/>
        <end position="218"/>
    </location>
</feature>
<dbReference type="PANTHER" id="PTHR24198:SF165">
    <property type="entry name" value="ANKYRIN REPEAT-CONTAINING PROTEIN-RELATED"/>
    <property type="match status" value="1"/>
</dbReference>
<keyword evidence="2 3" id="KW-0040">ANK repeat</keyword>
<proteinExistence type="predicted"/>
<dbReference type="PROSITE" id="PS50297">
    <property type="entry name" value="ANK_REP_REGION"/>
    <property type="match status" value="6"/>
</dbReference>
<evidence type="ECO:0000256" key="1">
    <source>
        <dbReference type="ARBA" id="ARBA00022737"/>
    </source>
</evidence>
<dbReference type="EMBL" id="JACGWJ010000019">
    <property type="protein sequence ID" value="KAL0344894.1"/>
    <property type="molecule type" value="Genomic_DNA"/>
</dbReference>
<feature type="repeat" description="ANK" evidence="3">
    <location>
        <begin position="153"/>
        <end position="185"/>
    </location>
</feature>
<gene>
    <name evidence="5" type="ORF">Sradi_4320700</name>
</gene>
<dbReference type="SUPFAM" id="SSF48403">
    <property type="entry name" value="Ankyrin repeat"/>
    <property type="match status" value="1"/>
</dbReference>
<keyword evidence="1" id="KW-0677">Repeat</keyword>
<feature type="repeat" description="ANK" evidence="3">
    <location>
        <begin position="286"/>
        <end position="318"/>
    </location>
</feature>
<dbReference type="InterPro" id="IPR002110">
    <property type="entry name" value="Ankyrin_rpt"/>
</dbReference>
<dbReference type="Pfam" id="PF13637">
    <property type="entry name" value="Ank_4"/>
    <property type="match status" value="1"/>
</dbReference>
<feature type="repeat" description="ANK" evidence="3">
    <location>
        <begin position="373"/>
        <end position="405"/>
    </location>
</feature>
<dbReference type="InterPro" id="IPR036770">
    <property type="entry name" value="Ankyrin_rpt-contain_sf"/>
</dbReference>
<dbReference type="Gene3D" id="2.60.40.10">
    <property type="entry name" value="Immunoglobulins"/>
    <property type="match status" value="1"/>
</dbReference>
<evidence type="ECO:0000259" key="4">
    <source>
        <dbReference type="PROSITE" id="PS50202"/>
    </source>
</evidence>
<dbReference type="SMART" id="SM00248">
    <property type="entry name" value="ANK"/>
    <property type="match status" value="8"/>
</dbReference>
<dbReference type="PANTHER" id="PTHR24198">
    <property type="entry name" value="ANKYRIN REPEAT AND PROTEIN KINASE DOMAIN-CONTAINING PROTEIN"/>
    <property type="match status" value="1"/>
</dbReference>
<dbReference type="PROSITE" id="PS50202">
    <property type="entry name" value="MSP"/>
    <property type="match status" value="1"/>
</dbReference>
<dbReference type="Gene3D" id="1.25.40.20">
    <property type="entry name" value="Ankyrin repeat-containing domain"/>
    <property type="match status" value="4"/>
</dbReference>
<dbReference type="InterPro" id="IPR000535">
    <property type="entry name" value="MSP_dom"/>
</dbReference>
<name>A0AAW2NN26_SESRA</name>
<dbReference type="PROSITE" id="PS50088">
    <property type="entry name" value="ANK_REPEAT"/>
    <property type="match status" value="8"/>
</dbReference>
<feature type="domain" description="MSP" evidence="4">
    <location>
        <begin position="4"/>
        <end position="135"/>
    </location>
</feature>
<sequence length="511" mass="55261">MDRLISLEPSNVVAIRVEPGQRCSGQLTLRNVMYTMPVAFRLQPTNKARYNVVPQSGIILPLTTLTLEITYNLPPNSSLPHRFPFCDDSFVLQSVVAPGASIKNPSSTYDSVPIEWFTNKKKQVYSDSGIKIMFVGSSILSHLVAKGYDMDEIRESLLHLAIAQGRPELVQLLLEFGPDVEARGGSGSSPLEAAAASGESLIVELLLAHKASTERSESSTWGPIHLAAGNGHVEVLRHLLLKGANVNARTKDGKTALHMAVEERRRDCARLLLANGARADIQNASDGETPLHVASFLGDEQMVKLLLHKGANKDVRNKSGKTAYDLAAENGHTKLFDALRLGDNLAVAARKGEVRTIIRLLENGASINGRDQNGWTALHRAAFKGRMDAARALIEKGIDVNAKDEDGYTALHCAAESGQADVIELLVKKGAEIEARTNKGVTALQIAESLQYSGIIRILVHGGGVRDGSKQNPDPFTAKGVAGREKDIGVIKKKSRLHRSSFDRPVPLAVV</sequence>
<evidence type="ECO:0000256" key="3">
    <source>
        <dbReference type="PROSITE-ProRule" id="PRU00023"/>
    </source>
</evidence>
<feature type="repeat" description="ANK" evidence="3">
    <location>
        <begin position="219"/>
        <end position="251"/>
    </location>
</feature>
<dbReference type="SUPFAM" id="SSF49354">
    <property type="entry name" value="PapD-like"/>
    <property type="match status" value="1"/>
</dbReference>
<dbReference type="Pfam" id="PF00023">
    <property type="entry name" value="Ank"/>
    <property type="match status" value="1"/>
</dbReference>
<feature type="repeat" description="ANK" evidence="3">
    <location>
        <begin position="406"/>
        <end position="438"/>
    </location>
</feature>
<dbReference type="InterPro" id="IPR008962">
    <property type="entry name" value="PapD-like_sf"/>
</dbReference>
<reference evidence="5" key="1">
    <citation type="submission" date="2020-06" db="EMBL/GenBank/DDBJ databases">
        <authorList>
            <person name="Li T."/>
            <person name="Hu X."/>
            <person name="Zhang T."/>
            <person name="Song X."/>
            <person name="Zhang H."/>
            <person name="Dai N."/>
            <person name="Sheng W."/>
            <person name="Hou X."/>
            <person name="Wei L."/>
        </authorList>
    </citation>
    <scope>NUCLEOTIDE SEQUENCE</scope>
    <source>
        <strain evidence="5">G02</strain>
        <tissue evidence="5">Leaf</tissue>
    </source>
</reference>
<comment type="caution">
    <text evidence="5">The sequence shown here is derived from an EMBL/GenBank/DDBJ whole genome shotgun (WGS) entry which is preliminary data.</text>
</comment>
<dbReference type="PRINTS" id="PR01415">
    <property type="entry name" value="ANKYRIN"/>
</dbReference>
<dbReference type="Pfam" id="PF00635">
    <property type="entry name" value="Motile_Sperm"/>
    <property type="match status" value="1"/>
</dbReference>
<protein>
    <recommendedName>
        <fullName evidence="4">MSP domain-containing protein</fullName>
    </recommendedName>
</protein>
<reference evidence="5" key="2">
    <citation type="journal article" date="2024" name="Plant">
        <title>Genomic evolution and insights into agronomic trait innovations of Sesamum species.</title>
        <authorList>
            <person name="Miao H."/>
            <person name="Wang L."/>
            <person name="Qu L."/>
            <person name="Liu H."/>
            <person name="Sun Y."/>
            <person name="Le M."/>
            <person name="Wang Q."/>
            <person name="Wei S."/>
            <person name="Zheng Y."/>
            <person name="Lin W."/>
            <person name="Duan Y."/>
            <person name="Cao H."/>
            <person name="Xiong S."/>
            <person name="Wang X."/>
            <person name="Wei L."/>
            <person name="Li C."/>
            <person name="Ma Q."/>
            <person name="Ju M."/>
            <person name="Zhao R."/>
            <person name="Li G."/>
            <person name="Mu C."/>
            <person name="Tian Q."/>
            <person name="Mei H."/>
            <person name="Zhang T."/>
            <person name="Gao T."/>
            <person name="Zhang H."/>
        </authorList>
    </citation>
    <scope>NUCLEOTIDE SEQUENCE</scope>
    <source>
        <strain evidence="5">G02</strain>
    </source>
</reference>
<dbReference type="InterPro" id="IPR013783">
    <property type="entry name" value="Ig-like_fold"/>
</dbReference>
<dbReference type="AlphaFoldDB" id="A0AAW2NN26"/>
<feature type="repeat" description="ANK" evidence="3">
    <location>
        <begin position="252"/>
        <end position="284"/>
    </location>
</feature>
<feature type="repeat" description="ANK" evidence="3">
    <location>
        <begin position="345"/>
        <end position="372"/>
    </location>
</feature>
<organism evidence="5">
    <name type="scientific">Sesamum radiatum</name>
    <name type="common">Black benniseed</name>
    <dbReference type="NCBI Taxonomy" id="300843"/>
    <lineage>
        <taxon>Eukaryota</taxon>
        <taxon>Viridiplantae</taxon>
        <taxon>Streptophyta</taxon>
        <taxon>Embryophyta</taxon>
        <taxon>Tracheophyta</taxon>
        <taxon>Spermatophyta</taxon>
        <taxon>Magnoliopsida</taxon>
        <taxon>eudicotyledons</taxon>
        <taxon>Gunneridae</taxon>
        <taxon>Pentapetalae</taxon>
        <taxon>asterids</taxon>
        <taxon>lamiids</taxon>
        <taxon>Lamiales</taxon>
        <taxon>Pedaliaceae</taxon>
        <taxon>Sesamum</taxon>
    </lineage>
</organism>
<evidence type="ECO:0000313" key="5">
    <source>
        <dbReference type="EMBL" id="KAL0344894.1"/>
    </source>
</evidence>